<reference evidence="1 2" key="1">
    <citation type="submission" date="2013-09" db="EMBL/GenBank/DDBJ databases">
        <title>Corchorus capsularis genome sequencing.</title>
        <authorList>
            <person name="Alam M."/>
            <person name="Haque M.S."/>
            <person name="Islam M.S."/>
            <person name="Emdad E.M."/>
            <person name="Islam M.M."/>
            <person name="Ahmed B."/>
            <person name="Halim A."/>
            <person name="Hossen Q.M.M."/>
            <person name="Hossain M.Z."/>
            <person name="Ahmed R."/>
            <person name="Khan M.M."/>
            <person name="Islam R."/>
            <person name="Rashid M.M."/>
            <person name="Khan S.A."/>
            <person name="Rahman M.S."/>
            <person name="Alam M."/>
        </authorList>
    </citation>
    <scope>NUCLEOTIDE SEQUENCE [LARGE SCALE GENOMIC DNA]</scope>
    <source>
        <strain evidence="2">cv. CVL-1</strain>
        <tissue evidence="1">Whole seedling</tissue>
    </source>
</reference>
<gene>
    <name evidence="1" type="ORF">CCACVL1_06637</name>
</gene>
<dbReference type="AlphaFoldDB" id="A0A1R3JE40"/>
<protein>
    <submittedName>
        <fullName evidence="1">Uncharacterized protein</fullName>
    </submittedName>
</protein>
<dbReference type="EMBL" id="AWWV01008108">
    <property type="protein sequence ID" value="OMO93093.1"/>
    <property type="molecule type" value="Genomic_DNA"/>
</dbReference>
<dbReference type="Gramene" id="OMO93093">
    <property type="protein sequence ID" value="OMO93093"/>
    <property type="gene ID" value="CCACVL1_06637"/>
</dbReference>
<accession>A0A1R3JE40</accession>
<organism evidence="1 2">
    <name type="scientific">Corchorus capsularis</name>
    <name type="common">Jute</name>
    <dbReference type="NCBI Taxonomy" id="210143"/>
    <lineage>
        <taxon>Eukaryota</taxon>
        <taxon>Viridiplantae</taxon>
        <taxon>Streptophyta</taxon>
        <taxon>Embryophyta</taxon>
        <taxon>Tracheophyta</taxon>
        <taxon>Spermatophyta</taxon>
        <taxon>Magnoliopsida</taxon>
        <taxon>eudicotyledons</taxon>
        <taxon>Gunneridae</taxon>
        <taxon>Pentapetalae</taxon>
        <taxon>rosids</taxon>
        <taxon>malvids</taxon>
        <taxon>Malvales</taxon>
        <taxon>Malvaceae</taxon>
        <taxon>Grewioideae</taxon>
        <taxon>Apeibeae</taxon>
        <taxon>Corchorus</taxon>
    </lineage>
</organism>
<evidence type="ECO:0000313" key="2">
    <source>
        <dbReference type="Proteomes" id="UP000188268"/>
    </source>
</evidence>
<comment type="caution">
    <text evidence="1">The sequence shown here is derived from an EMBL/GenBank/DDBJ whole genome shotgun (WGS) entry which is preliminary data.</text>
</comment>
<proteinExistence type="predicted"/>
<name>A0A1R3JE40_COCAP</name>
<evidence type="ECO:0000313" key="1">
    <source>
        <dbReference type="EMBL" id="OMO93093.1"/>
    </source>
</evidence>
<keyword evidence="2" id="KW-1185">Reference proteome</keyword>
<dbReference type="Proteomes" id="UP000188268">
    <property type="component" value="Unassembled WGS sequence"/>
</dbReference>
<sequence length="40" mass="4561">MLSWPSSPFGFNKRHEVSIVYDDGMNLVGRSLVIQCHVKL</sequence>